<feature type="non-terminal residue" evidence="2">
    <location>
        <position position="1"/>
    </location>
</feature>
<feature type="compositionally biased region" description="Polar residues" evidence="1">
    <location>
        <begin position="1"/>
        <end position="28"/>
    </location>
</feature>
<evidence type="ECO:0000313" key="2">
    <source>
        <dbReference type="EMBL" id="CEK76233.1"/>
    </source>
</evidence>
<dbReference type="AlphaFoldDB" id="A0A0B7A614"/>
<protein>
    <submittedName>
        <fullName evidence="2">Uncharacterized protein</fullName>
    </submittedName>
</protein>
<accession>A0A0B7A614</accession>
<organism evidence="2">
    <name type="scientific">Arion vulgaris</name>
    <dbReference type="NCBI Taxonomy" id="1028688"/>
    <lineage>
        <taxon>Eukaryota</taxon>
        <taxon>Metazoa</taxon>
        <taxon>Spiralia</taxon>
        <taxon>Lophotrochozoa</taxon>
        <taxon>Mollusca</taxon>
        <taxon>Gastropoda</taxon>
        <taxon>Heterobranchia</taxon>
        <taxon>Euthyneura</taxon>
        <taxon>Panpulmonata</taxon>
        <taxon>Eupulmonata</taxon>
        <taxon>Stylommatophora</taxon>
        <taxon>Helicina</taxon>
        <taxon>Arionoidea</taxon>
        <taxon>Arionidae</taxon>
        <taxon>Arion</taxon>
    </lineage>
</organism>
<proteinExistence type="predicted"/>
<reference evidence="2" key="1">
    <citation type="submission" date="2014-12" db="EMBL/GenBank/DDBJ databases">
        <title>Insight into the proteome of Arion vulgaris.</title>
        <authorList>
            <person name="Aradska J."/>
            <person name="Bulat T."/>
            <person name="Smidak R."/>
            <person name="Sarate P."/>
            <person name="Gangsoo J."/>
            <person name="Sialana F."/>
            <person name="Bilban M."/>
            <person name="Lubec G."/>
        </authorList>
    </citation>
    <scope>NUCLEOTIDE SEQUENCE</scope>
    <source>
        <tissue evidence="2">Skin</tissue>
    </source>
</reference>
<gene>
    <name evidence="2" type="primary">ORF99094</name>
</gene>
<feature type="compositionally biased region" description="Polar residues" evidence="1">
    <location>
        <begin position="35"/>
        <end position="50"/>
    </location>
</feature>
<dbReference type="EMBL" id="HACG01029368">
    <property type="protein sequence ID" value="CEK76233.1"/>
    <property type="molecule type" value="Transcribed_RNA"/>
</dbReference>
<feature type="region of interest" description="Disordered" evidence="1">
    <location>
        <begin position="1"/>
        <end position="50"/>
    </location>
</feature>
<evidence type="ECO:0000256" key="1">
    <source>
        <dbReference type="SAM" id="MobiDB-lite"/>
    </source>
</evidence>
<sequence>CQQTLARPCQQSGKTNNAKTMSTNSGKTNSRKKTLSTNNGKTNRNGIVSC</sequence>
<name>A0A0B7A614_9EUPU</name>